<proteinExistence type="predicted"/>
<evidence type="ECO:0000313" key="3">
    <source>
        <dbReference type="Proteomes" id="UP000230973"/>
    </source>
</evidence>
<sequence>MKQKFPFLKELYWGTDGIWSDGYFATTVGINEQMIKQYIEQQGQEDAGQAKLALG</sequence>
<comment type="caution">
    <text evidence="2">The sequence shown here is derived from an EMBL/GenBank/DDBJ whole genome shotgun (WGS) entry which is preliminary data.</text>
</comment>
<dbReference type="AlphaFoldDB" id="A0A2M7QAX3"/>
<organism evidence="2 3">
    <name type="scientific">Candidatus Uhrbacteria bacterium CG_4_10_14_0_8_um_filter_58_22</name>
    <dbReference type="NCBI Taxonomy" id="1975029"/>
    <lineage>
        <taxon>Bacteria</taxon>
        <taxon>Candidatus Uhriibacteriota</taxon>
    </lineage>
</organism>
<evidence type="ECO:0000313" key="2">
    <source>
        <dbReference type="EMBL" id="PIY62610.1"/>
    </source>
</evidence>
<gene>
    <name evidence="2" type="ORF">COY93_02825</name>
</gene>
<reference evidence="3" key="1">
    <citation type="submission" date="2017-09" db="EMBL/GenBank/DDBJ databases">
        <title>Depth-based differentiation of microbial function through sediment-hosted aquifers and enrichment of novel symbionts in the deep terrestrial subsurface.</title>
        <authorList>
            <person name="Probst A.J."/>
            <person name="Ladd B."/>
            <person name="Jarett J.K."/>
            <person name="Geller-Mcgrath D.E."/>
            <person name="Sieber C.M.K."/>
            <person name="Emerson J.B."/>
            <person name="Anantharaman K."/>
            <person name="Thomas B.C."/>
            <person name="Malmstrom R."/>
            <person name="Stieglmeier M."/>
            <person name="Klingl A."/>
            <person name="Woyke T."/>
            <person name="Ryan C.M."/>
            <person name="Banfield J.F."/>
        </authorList>
    </citation>
    <scope>NUCLEOTIDE SEQUENCE [LARGE SCALE GENOMIC DNA]</scope>
</reference>
<dbReference type="SUPFAM" id="SSF143422">
    <property type="entry name" value="Transposase IS200-like"/>
    <property type="match status" value="1"/>
</dbReference>
<dbReference type="Proteomes" id="UP000230973">
    <property type="component" value="Unassembled WGS sequence"/>
</dbReference>
<dbReference type="GO" id="GO:0003677">
    <property type="term" value="F:DNA binding"/>
    <property type="evidence" value="ECO:0007669"/>
    <property type="project" value="InterPro"/>
</dbReference>
<dbReference type="InterPro" id="IPR002686">
    <property type="entry name" value="Transposase_17"/>
</dbReference>
<dbReference type="EMBL" id="PFLC01000034">
    <property type="protein sequence ID" value="PIY62610.1"/>
    <property type="molecule type" value="Genomic_DNA"/>
</dbReference>
<evidence type="ECO:0000259" key="1">
    <source>
        <dbReference type="Pfam" id="PF01797"/>
    </source>
</evidence>
<dbReference type="Gene3D" id="3.30.70.1290">
    <property type="entry name" value="Transposase IS200-like"/>
    <property type="match status" value="1"/>
</dbReference>
<feature type="domain" description="Transposase IS200-like" evidence="1">
    <location>
        <begin position="1"/>
        <end position="42"/>
    </location>
</feature>
<protein>
    <recommendedName>
        <fullName evidence="1">Transposase IS200-like domain-containing protein</fullName>
    </recommendedName>
</protein>
<accession>A0A2M7QAX3</accession>
<dbReference type="Pfam" id="PF01797">
    <property type="entry name" value="Y1_Tnp"/>
    <property type="match status" value="1"/>
</dbReference>
<dbReference type="GO" id="GO:0004803">
    <property type="term" value="F:transposase activity"/>
    <property type="evidence" value="ECO:0007669"/>
    <property type="project" value="InterPro"/>
</dbReference>
<name>A0A2M7QAX3_9BACT</name>
<dbReference type="GO" id="GO:0006313">
    <property type="term" value="P:DNA transposition"/>
    <property type="evidence" value="ECO:0007669"/>
    <property type="project" value="InterPro"/>
</dbReference>
<dbReference type="InterPro" id="IPR036515">
    <property type="entry name" value="Transposase_17_sf"/>
</dbReference>